<evidence type="ECO:0000313" key="2">
    <source>
        <dbReference type="Proteomes" id="UP001479520"/>
    </source>
</evidence>
<organism evidence="1 2">
    <name type="scientific">Azonexus hydrophilus</name>
    <dbReference type="NCBI Taxonomy" id="418702"/>
    <lineage>
        <taxon>Bacteria</taxon>
        <taxon>Pseudomonadati</taxon>
        <taxon>Pseudomonadota</taxon>
        <taxon>Betaproteobacteria</taxon>
        <taxon>Rhodocyclales</taxon>
        <taxon>Azonexaceae</taxon>
        <taxon>Azonexus</taxon>
    </lineage>
</organism>
<evidence type="ECO:0000313" key="1">
    <source>
        <dbReference type="EMBL" id="WZJ20162.1"/>
    </source>
</evidence>
<reference evidence="1 2" key="1">
    <citation type="submission" date="2024-04" db="EMBL/GenBank/DDBJ databases">
        <title>Dissimilatory iodate-reducing microorganisms contribute to the enrichment of iodine in groundwater.</title>
        <authorList>
            <person name="Jiang Z."/>
        </authorList>
    </citation>
    <scope>NUCLEOTIDE SEQUENCE [LARGE SCALE GENOMIC DNA]</scope>
    <source>
        <strain evidence="1 2">NCP973</strain>
    </source>
</reference>
<protein>
    <submittedName>
        <fullName evidence="1">Uncharacterized protein</fullName>
    </submittedName>
</protein>
<dbReference type="EMBL" id="CP151406">
    <property type="protein sequence ID" value="WZJ20162.1"/>
    <property type="molecule type" value="Genomic_DNA"/>
</dbReference>
<proteinExistence type="predicted"/>
<sequence length="60" mass="6507">MSPKLTEETLFWLRLAAFAHLSEQILCTGASVDDAEELLFGWRLPGDLPAPYACLTGGLA</sequence>
<keyword evidence="2" id="KW-1185">Reference proteome</keyword>
<gene>
    <name evidence="1" type="ORF">AADV58_09330</name>
</gene>
<dbReference type="RefSeq" id="WP_341742994.1">
    <property type="nucleotide sequence ID" value="NZ_CP151406.1"/>
</dbReference>
<dbReference type="Proteomes" id="UP001479520">
    <property type="component" value="Chromosome"/>
</dbReference>
<name>A0ABZ2XDZ7_9RHOO</name>
<accession>A0ABZ2XDZ7</accession>